<dbReference type="AlphaFoldDB" id="A0A2H1W6A2"/>
<name>A0A2H1W6A2_SPOFR</name>
<proteinExistence type="predicted"/>
<sequence>MKQRKRYFTSVFCKAVIMSLTANRKLLKANPPLTSVTGDHHGVQCVKLEQRVKFPKKRRILRPGENKLGNEQTDHLLTIAALLVERSRVRLGSHPATKGLGIARSGKVLLGFYRFFENFSVVAGGVKSLVLCPVYGNRLNPYGVGTYNTNGEKMGVHFTVAIRPVMYPSAYPFGDKRREDTTVQMIILDASQVGRGGHKKTIQSNLNDPTQLRMVIYYACIIHKNLPLESLYLLKKPHQNPLRSFKI</sequence>
<evidence type="ECO:0000313" key="1">
    <source>
        <dbReference type="EMBL" id="SOQ48557.1"/>
    </source>
</evidence>
<reference evidence="1" key="1">
    <citation type="submission" date="2016-07" db="EMBL/GenBank/DDBJ databases">
        <authorList>
            <person name="Bretaudeau A."/>
        </authorList>
    </citation>
    <scope>NUCLEOTIDE SEQUENCE</scope>
    <source>
        <strain evidence="1">Rice</strain>
        <tissue evidence="1">Whole body</tissue>
    </source>
</reference>
<protein>
    <submittedName>
        <fullName evidence="1">SFRICE_014481</fullName>
    </submittedName>
</protein>
<dbReference type="EMBL" id="ODYU01006585">
    <property type="protein sequence ID" value="SOQ48557.1"/>
    <property type="molecule type" value="Genomic_DNA"/>
</dbReference>
<organism evidence="1">
    <name type="scientific">Spodoptera frugiperda</name>
    <name type="common">Fall armyworm</name>
    <dbReference type="NCBI Taxonomy" id="7108"/>
    <lineage>
        <taxon>Eukaryota</taxon>
        <taxon>Metazoa</taxon>
        <taxon>Ecdysozoa</taxon>
        <taxon>Arthropoda</taxon>
        <taxon>Hexapoda</taxon>
        <taxon>Insecta</taxon>
        <taxon>Pterygota</taxon>
        <taxon>Neoptera</taxon>
        <taxon>Endopterygota</taxon>
        <taxon>Lepidoptera</taxon>
        <taxon>Glossata</taxon>
        <taxon>Ditrysia</taxon>
        <taxon>Noctuoidea</taxon>
        <taxon>Noctuidae</taxon>
        <taxon>Amphipyrinae</taxon>
        <taxon>Spodoptera</taxon>
    </lineage>
</organism>
<accession>A0A2H1W6A2</accession>
<gene>
    <name evidence="1" type="ORF">SFRICE_014481</name>
</gene>